<proteinExistence type="predicted"/>
<keyword evidence="1" id="KW-0813">Transport</keyword>
<keyword evidence="2" id="KW-1185">Reference proteome</keyword>
<gene>
    <name evidence="1" type="ORF">AG0111_0g1240</name>
</gene>
<sequence length="643" mass="70781">MAGLIAVSIGLGAEKLGRTISEKRLERKEKKAIAQHEAIYGSSSSAPPPPMTTRERQNKTQNKREEAQQALDEARREQPSVPQYESRRPSMDAERSLNPSETARKPQDMTPWTSSSKGAAAHDRIEAPVTVRGYLMCVFAAFGGILFGYDSGYINGVLGIDYFKQQFGGPSASEEAYNGHLYKTWEKSLIVSILSAGTFFGALTAGSVADWIGRRATIITGCAIFSLGVVLQVAASSVGVLIPGRLIAGFGIGFVSAVIILYMSEVAPKRFRGAIVSGYQFCITIGLLLASVVDNGTKDRMDSSAYRIPIGLQWLFATVLSVGLFLLPESPRWYVKKGHHEAAARALGTLRGQAASSDYVRDELHELIANHEYEKHMQAGWADCFRGGWKPSSNLRRVVLGMALQMMQQWTGVNFVFYYGSTFFKTVGIQNAFLVSMITTAVNVGSTPISFWTIEKFGRRALLIYGAVGMLICEFIIAIAGTVNEGSKVAGLYLIVFTCIYIFFFASTWGPGAWVLIGEIFPLPIRAKGVALSTASNWFWNFVIGFITPYMVDETYGNMKAKVFFVWGATCTVCVLFAYFLVPETKGLSLEQVDRMLEETTPRTSKKWVPHSLFEDRAGVSSLGTAEKMNSREPIAHREHRDI</sequence>
<comment type="caution">
    <text evidence="1">The sequence shown here is derived from an EMBL/GenBank/DDBJ whole genome shotgun (WGS) entry which is preliminary data.</text>
</comment>
<evidence type="ECO:0000313" key="1">
    <source>
        <dbReference type="EMBL" id="KAB2110353.1"/>
    </source>
</evidence>
<organism evidence="1 2">
    <name type="scientific">Alternaria gaisen</name>
    <dbReference type="NCBI Taxonomy" id="167740"/>
    <lineage>
        <taxon>Eukaryota</taxon>
        <taxon>Fungi</taxon>
        <taxon>Dikarya</taxon>
        <taxon>Ascomycota</taxon>
        <taxon>Pezizomycotina</taxon>
        <taxon>Dothideomycetes</taxon>
        <taxon>Pleosporomycetidae</taxon>
        <taxon>Pleosporales</taxon>
        <taxon>Pleosporineae</taxon>
        <taxon>Pleosporaceae</taxon>
        <taxon>Alternaria</taxon>
        <taxon>Alternaria sect. Alternaria</taxon>
    </lineage>
</organism>
<accession>A0ACB6G121</accession>
<protein>
    <submittedName>
        <fullName evidence="1">Glucose transporter rco-3</fullName>
    </submittedName>
</protein>
<keyword evidence="1" id="KW-0762">Sugar transport</keyword>
<dbReference type="Proteomes" id="UP000293547">
    <property type="component" value="Unassembled WGS sequence"/>
</dbReference>
<reference evidence="1 2" key="1">
    <citation type="journal article" date="2019" name="bioRxiv">
        <title>Genomics, evolutionary history and diagnostics of the Alternaria alternata species group including apple and Asian pear pathotypes.</title>
        <authorList>
            <person name="Armitage A.D."/>
            <person name="Cockerton H.M."/>
            <person name="Sreenivasaprasad S."/>
            <person name="Woodhall J.W."/>
            <person name="Lane C.R."/>
            <person name="Harrison R.J."/>
            <person name="Clarkson J.P."/>
        </authorList>
    </citation>
    <scope>NUCLEOTIDE SEQUENCE [LARGE SCALE GENOMIC DNA]</scope>
    <source>
        <strain evidence="1 2">FERA 650</strain>
    </source>
</reference>
<dbReference type="EMBL" id="PDWZ02000001">
    <property type="protein sequence ID" value="KAB2110353.1"/>
    <property type="molecule type" value="Genomic_DNA"/>
</dbReference>
<name>A0ACB6G121_9PLEO</name>
<evidence type="ECO:0000313" key="2">
    <source>
        <dbReference type="Proteomes" id="UP000293547"/>
    </source>
</evidence>